<keyword evidence="4" id="KW-1185">Reference proteome</keyword>
<evidence type="ECO:0000256" key="1">
    <source>
        <dbReference type="SAM" id="MobiDB-lite"/>
    </source>
</evidence>
<dbReference type="EMBL" id="CP051143">
    <property type="protein sequence ID" value="QIX02033.1"/>
    <property type="molecule type" value="Genomic_DNA"/>
</dbReference>
<keyword evidence="2" id="KW-0812">Transmembrane</keyword>
<feature type="transmembrane region" description="Helical" evidence="2">
    <location>
        <begin position="18"/>
        <end position="34"/>
    </location>
</feature>
<feature type="compositionally biased region" description="Pro residues" evidence="1">
    <location>
        <begin position="143"/>
        <end position="156"/>
    </location>
</feature>
<feature type="region of interest" description="Disordered" evidence="1">
    <location>
        <begin position="447"/>
        <end position="495"/>
    </location>
</feature>
<feature type="region of interest" description="Disordered" evidence="1">
    <location>
        <begin position="104"/>
        <end position="156"/>
    </location>
</feature>
<evidence type="ECO:0000313" key="4">
    <source>
        <dbReference type="Proteomes" id="UP000503462"/>
    </source>
</evidence>
<evidence type="ECO:0000256" key="2">
    <source>
        <dbReference type="SAM" id="Phobius"/>
    </source>
</evidence>
<feature type="compositionally biased region" description="Basic and acidic residues" evidence="1">
    <location>
        <begin position="276"/>
        <end position="288"/>
    </location>
</feature>
<name>A0A6H0Y4V4_9PEZI</name>
<accession>A0A6H0Y4V4</accession>
<evidence type="ECO:0000313" key="3">
    <source>
        <dbReference type="EMBL" id="QIX02033.1"/>
    </source>
</evidence>
<feature type="region of interest" description="Disordered" evidence="1">
    <location>
        <begin position="265"/>
        <end position="381"/>
    </location>
</feature>
<feature type="compositionally biased region" description="Acidic residues" evidence="1">
    <location>
        <begin position="323"/>
        <end position="339"/>
    </location>
</feature>
<sequence length="495" mass="52947">MLLQKAVMSEAETLVVTFYYWFMVPVAVLSLLFADTMYAGPGLKPVSAYTVLRDRVHAIDWSSPAIVNKTVLAVILLTCLLRAILACHGWSTNVADFVRELSSSSTPRKDAPARMPASMPGTWPDGKGNGVSAGTPPASLTAPPSPPPLPPAPSPASAPFPLKLALPSGSGLPWEINYERSRARALLQPKLEDYPRIRAEAAYWDGERKKLYAELAREEAERVAKEAAAQRAQEEAEKEARRVAEAAAEAERRVVEAAAEAVRRAAEAEAEAARQVAEEEARRVKAEGEAVAEEAQRPAPEVASVQEPPKDELEEARLAAEQMPDDSELGDDDLDEPVGDNEASRGTADVVQRVNDLVLFEPEPEGFYDSPEVQAGKEEEMQPTGFPSLLDLLDELMQIAVEGQDGPADNVCVDMAGDVLMLDAPSGEGMVTAPSKAVTVSSNFVTDEDGDVVMDDAAPTRAPSEKKPPPSAPKAPRCARPAGSSAPQGFSMAGY</sequence>
<proteinExistence type="predicted"/>
<organism evidence="3 4">
    <name type="scientific">Peltaster fructicola</name>
    <dbReference type="NCBI Taxonomy" id="286661"/>
    <lineage>
        <taxon>Eukaryota</taxon>
        <taxon>Fungi</taxon>
        <taxon>Dikarya</taxon>
        <taxon>Ascomycota</taxon>
        <taxon>Pezizomycotina</taxon>
        <taxon>Dothideomycetes</taxon>
        <taxon>Dothideomycetes incertae sedis</taxon>
        <taxon>Peltaster</taxon>
    </lineage>
</organism>
<dbReference type="Proteomes" id="UP000503462">
    <property type="component" value="Chromosome 5"/>
</dbReference>
<keyword evidence="2" id="KW-0472">Membrane</keyword>
<dbReference type="AlphaFoldDB" id="A0A6H0Y4V4"/>
<gene>
    <name evidence="3" type="ORF">AMS68_007550</name>
</gene>
<protein>
    <submittedName>
        <fullName evidence="3">Uncharacterized protein</fullName>
    </submittedName>
</protein>
<feature type="compositionally biased region" description="Basic and acidic residues" evidence="1">
    <location>
        <begin position="308"/>
        <end position="318"/>
    </location>
</feature>
<keyword evidence="2" id="KW-1133">Transmembrane helix</keyword>
<reference evidence="3 4" key="1">
    <citation type="journal article" date="2016" name="Sci. Rep.">
        <title>Peltaster fructicola genome reveals evolution from an invasive phytopathogen to an ectophytic parasite.</title>
        <authorList>
            <person name="Xu C."/>
            <person name="Chen H."/>
            <person name="Gleason M.L."/>
            <person name="Xu J.R."/>
            <person name="Liu H."/>
            <person name="Zhang R."/>
            <person name="Sun G."/>
        </authorList>
    </citation>
    <scope>NUCLEOTIDE SEQUENCE [LARGE SCALE GENOMIC DNA]</scope>
    <source>
        <strain evidence="3 4">LNHT1506</strain>
    </source>
</reference>